<sequence>MIKERNALALRIRKHELEDQMEQASHEHNFAKALLLQAKINDLLGGEKARKKDSRLGGKKNVSSDKINETEGLPFIAKDPDNSSAIVSDDISPGCIGRPCCPKCEGQEFESASADGRGKHKPSKRTCEDLGWNTELQMSRYGHPSVCGQSVLDGKCSGRVSYEDAKKFCRSKGARLCSVYELESDNTRGSGCGYDHHSVWSHSKCKRGHHYTRKGSSEYDGKRHCVKDEKLKVARCCADSHQARFRAKGNIVGPLVKKSSPATYSDEDIRNEEATSMESSNKIVIQSNKRCGQGTAEALAC</sequence>
<gene>
    <name evidence="2" type="ORF">LSP00402_LOCUS4381</name>
</gene>
<evidence type="ECO:0000256" key="1">
    <source>
        <dbReference type="SAM" id="Coils"/>
    </source>
</evidence>
<keyword evidence="1" id="KW-0175">Coiled coil</keyword>
<dbReference type="EMBL" id="HBHP01007076">
    <property type="protein sequence ID" value="CAD9752777.1"/>
    <property type="molecule type" value="Transcribed_RNA"/>
</dbReference>
<proteinExistence type="predicted"/>
<dbReference type="AlphaFoldDB" id="A0A7S2X9N9"/>
<protein>
    <submittedName>
        <fullName evidence="2">Uncharacterized protein</fullName>
    </submittedName>
</protein>
<accession>A0A7S2X9N9</accession>
<feature type="coiled-coil region" evidence="1">
    <location>
        <begin position="7"/>
        <end position="34"/>
    </location>
</feature>
<reference evidence="2" key="1">
    <citation type="submission" date="2021-01" db="EMBL/GenBank/DDBJ databases">
        <authorList>
            <person name="Corre E."/>
            <person name="Pelletier E."/>
            <person name="Niang G."/>
            <person name="Scheremetjew M."/>
            <person name="Finn R."/>
            <person name="Kale V."/>
            <person name="Holt S."/>
            <person name="Cochrane G."/>
            <person name="Meng A."/>
            <person name="Brown T."/>
            <person name="Cohen L."/>
        </authorList>
    </citation>
    <scope>NUCLEOTIDE SEQUENCE</scope>
    <source>
        <strain evidence="2">CCMP622</strain>
    </source>
</reference>
<name>A0A7S2X9N9_9EUKA</name>
<evidence type="ECO:0000313" key="2">
    <source>
        <dbReference type="EMBL" id="CAD9752777.1"/>
    </source>
</evidence>
<organism evidence="2">
    <name type="scientific">Lotharella oceanica</name>
    <dbReference type="NCBI Taxonomy" id="641309"/>
    <lineage>
        <taxon>Eukaryota</taxon>
        <taxon>Sar</taxon>
        <taxon>Rhizaria</taxon>
        <taxon>Cercozoa</taxon>
        <taxon>Chlorarachniophyceae</taxon>
        <taxon>Lotharella</taxon>
    </lineage>
</organism>